<accession>A0A4Z2GQX2</accession>
<protein>
    <submittedName>
        <fullName evidence="2">Uncharacterized protein</fullName>
    </submittedName>
</protein>
<reference evidence="2 3" key="1">
    <citation type="submission" date="2019-03" db="EMBL/GenBank/DDBJ databases">
        <title>First draft genome of Liparis tanakae, snailfish: a comprehensive survey of snailfish specific genes.</title>
        <authorList>
            <person name="Kim W."/>
            <person name="Song I."/>
            <person name="Jeong J.-H."/>
            <person name="Kim D."/>
            <person name="Kim S."/>
            <person name="Ryu S."/>
            <person name="Song J.Y."/>
            <person name="Lee S.K."/>
        </authorList>
    </citation>
    <scope>NUCLEOTIDE SEQUENCE [LARGE SCALE GENOMIC DNA]</scope>
    <source>
        <tissue evidence="2">Muscle</tissue>
    </source>
</reference>
<dbReference type="AlphaFoldDB" id="A0A4Z2GQX2"/>
<dbReference type="EMBL" id="SRLO01000453">
    <property type="protein sequence ID" value="TNN55495.1"/>
    <property type="molecule type" value="Genomic_DNA"/>
</dbReference>
<feature type="region of interest" description="Disordered" evidence="1">
    <location>
        <begin position="53"/>
        <end position="96"/>
    </location>
</feature>
<evidence type="ECO:0000313" key="3">
    <source>
        <dbReference type="Proteomes" id="UP000314294"/>
    </source>
</evidence>
<name>A0A4Z2GQX2_9TELE</name>
<dbReference type="Proteomes" id="UP000314294">
    <property type="component" value="Unassembled WGS sequence"/>
</dbReference>
<gene>
    <name evidence="2" type="ORF">EYF80_034237</name>
</gene>
<sequence length="96" mass="10230">MRSVRDSLMATTDTLVTAGLMLKPPPIWRTKEQRGKTQAAGATSGYSRLMTAAGVQEDGMPTPSNCEKSGSAEEESLLWTEGEREDESSRPGGPTG</sequence>
<evidence type="ECO:0000313" key="2">
    <source>
        <dbReference type="EMBL" id="TNN55495.1"/>
    </source>
</evidence>
<evidence type="ECO:0000256" key="1">
    <source>
        <dbReference type="SAM" id="MobiDB-lite"/>
    </source>
</evidence>
<keyword evidence="3" id="KW-1185">Reference proteome</keyword>
<proteinExistence type="predicted"/>
<comment type="caution">
    <text evidence="2">The sequence shown here is derived from an EMBL/GenBank/DDBJ whole genome shotgun (WGS) entry which is preliminary data.</text>
</comment>
<organism evidence="2 3">
    <name type="scientific">Liparis tanakae</name>
    <name type="common">Tanaka's snailfish</name>
    <dbReference type="NCBI Taxonomy" id="230148"/>
    <lineage>
        <taxon>Eukaryota</taxon>
        <taxon>Metazoa</taxon>
        <taxon>Chordata</taxon>
        <taxon>Craniata</taxon>
        <taxon>Vertebrata</taxon>
        <taxon>Euteleostomi</taxon>
        <taxon>Actinopterygii</taxon>
        <taxon>Neopterygii</taxon>
        <taxon>Teleostei</taxon>
        <taxon>Neoteleostei</taxon>
        <taxon>Acanthomorphata</taxon>
        <taxon>Eupercaria</taxon>
        <taxon>Perciformes</taxon>
        <taxon>Cottioidei</taxon>
        <taxon>Cottales</taxon>
        <taxon>Liparidae</taxon>
        <taxon>Liparis</taxon>
    </lineage>
</organism>